<dbReference type="AlphaFoldDB" id="A0AAQ4E2I6"/>
<gene>
    <name evidence="1" type="ORF">V5799_014609</name>
</gene>
<evidence type="ECO:0000313" key="1">
    <source>
        <dbReference type="EMBL" id="KAK8768926.1"/>
    </source>
</evidence>
<dbReference type="EMBL" id="JARKHS020023281">
    <property type="protein sequence ID" value="KAK8768926.1"/>
    <property type="molecule type" value="Genomic_DNA"/>
</dbReference>
<protein>
    <submittedName>
        <fullName evidence="1">Uncharacterized protein</fullName>
    </submittedName>
</protein>
<name>A0AAQ4E2I6_AMBAM</name>
<reference evidence="1 2" key="1">
    <citation type="journal article" date="2023" name="Arcadia Sci">
        <title>De novo assembly of a long-read Amblyomma americanum tick genome.</title>
        <authorList>
            <person name="Chou S."/>
            <person name="Poskanzer K.E."/>
            <person name="Rollins M."/>
            <person name="Thuy-Boun P.S."/>
        </authorList>
    </citation>
    <scope>NUCLEOTIDE SEQUENCE [LARGE SCALE GENOMIC DNA]</scope>
    <source>
        <strain evidence="1">F_SG_1</strain>
        <tissue evidence="1">Salivary glands</tissue>
    </source>
</reference>
<dbReference type="Proteomes" id="UP001321473">
    <property type="component" value="Unassembled WGS sequence"/>
</dbReference>
<proteinExistence type="predicted"/>
<organism evidence="1 2">
    <name type="scientific">Amblyomma americanum</name>
    <name type="common">Lone star tick</name>
    <dbReference type="NCBI Taxonomy" id="6943"/>
    <lineage>
        <taxon>Eukaryota</taxon>
        <taxon>Metazoa</taxon>
        <taxon>Ecdysozoa</taxon>
        <taxon>Arthropoda</taxon>
        <taxon>Chelicerata</taxon>
        <taxon>Arachnida</taxon>
        <taxon>Acari</taxon>
        <taxon>Parasitiformes</taxon>
        <taxon>Ixodida</taxon>
        <taxon>Ixodoidea</taxon>
        <taxon>Ixodidae</taxon>
        <taxon>Amblyomminae</taxon>
        <taxon>Amblyomma</taxon>
    </lineage>
</organism>
<comment type="caution">
    <text evidence="1">The sequence shown here is derived from an EMBL/GenBank/DDBJ whole genome shotgun (WGS) entry which is preliminary data.</text>
</comment>
<accession>A0AAQ4E2I6</accession>
<evidence type="ECO:0000313" key="2">
    <source>
        <dbReference type="Proteomes" id="UP001321473"/>
    </source>
</evidence>
<feature type="non-terminal residue" evidence="1">
    <location>
        <position position="138"/>
    </location>
</feature>
<keyword evidence="2" id="KW-1185">Reference proteome</keyword>
<sequence length="138" mass="15540">MMTSSNDKIMDELSRIEARIRKVEVLMSRKVERPAVRGKWRSNVMKQLPILPSILACGWLICGKLNCQQPCSFGFWCEGRLPEVCSRAVYGPSKNAITSVSKLDNWCTMDSATPAISCQVQGTKKSPWHVRSSDQLFC</sequence>